<dbReference type="AlphaFoldDB" id="A0A2D3UXK3"/>
<name>A0A2D3UXK3_9PEZI</name>
<evidence type="ECO:0000313" key="3">
    <source>
        <dbReference type="Proteomes" id="UP000225277"/>
    </source>
</evidence>
<feature type="compositionally biased region" description="Polar residues" evidence="1">
    <location>
        <begin position="116"/>
        <end position="128"/>
    </location>
</feature>
<dbReference type="GeneID" id="35603557"/>
<dbReference type="EMBL" id="FJUY01000014">
    <property type="protein sequence ID" value="CZT22757.1"/>
    <property type="molecule type" value="Genomic_DNA"/>
</dbReference>
<accession>A0A2D3UXK3</accession>
<feature type="region of interest" description="Disordered" evidence="1">
    <location>
        <begin position="1"/>
        <end position="28"/>
    </location>
</feature>
<evidence type="ECO:0000256" key="1">
    <source>
        <dbReference type="SAM" id="MobiDB-lite"/>
    </source>
</evidence>
<evidence type="ECO:0000313" key="2">
    <source>
        <dbReference type="EMBL" id="CZT22757.1"/>
    </source>
</evidence>
<keyword evidence="3" id="KW-1185">Reference proteome</keyword>
<feature type="region of interest" description="Disordered" evidence="1">
    <location>
        <begin position="111"/>
        <end position="130"/>
    </location>
</feature>
<sequence>MSIPTPTLMCGGSSNPEEPRVNGILQPQSDMPISRLRYLYGPGGTSTDQISASSFPADQMRQDYHSGGRGGVRFSRDELLEVRRRVLQTTGRERTLAEPETPTSIRILRHGEAQSRFESASSSETPDGQQEDEYMTAVMDLACDAEIPAASPSSTDDDLPTSSTGHPSSRLLRIARPDALVVTYRYCGDDKIIFDWTDAPRHEDVFVGDYGSRLEDVIRVPDSGRLKIETEYYLVTFEIAVARHAGILSDTAAGILWNEYVEWYHEELQMEL</sequence>
<dbReference type="Proteomes" id="UP000225277">
    <property type="component" value="Unassembled WGS sequence"/>
</dbReference>
<protein>
    <submittedName>
        <fullName evidence="2">Uncharacterized protein</fullName>
    </submittedName>
</protein>
<proteinExistence type="predicted"/>
<gene>
    <name evidence="2" type="ORF">RCC_08462</name>
</gene>
<dbReference type="RefSeq" id="XP_023629481.1">
    <property type="nucleotide sequence ID" value="XM_023773713.1"/>
</dbReference>
<reference evidence="2 3" key="1">
    <citation type="submission" date="2016-03" db="EMBL/GenBank/DDBJ databases">
        <authorList>
            <person name="Ploux O."/>
        </authorList>
    </citation>
    <scope>NUCLEOTIDE SEQUENCE [LARGE SCALE GENOMIC DNA]</scope>
    <source>
        <strain evidence="2 3">URUG2</strain>
    </source>
</reference>
<feature type="compositionally biased region" description="Low complexity" evidence="1">
    <location>
        <begin position="148"/>
        <end position="164"/>
    </location>
</feature>
<feature type="region of interest" description="Disordered" evidence="1">
    <location>
        <begin position="148"/>
        <end position="168"/>
    </location>
</feature>
<organism evidence="2 3">
    <name type="scientific">Ramularia collo-cygni</name>
    <dbReference type="NCBI Taxonomy" id="112498"/>
    <lineage>
        <taxon>Eukaryota</taxon>
        <taxon>Fungi</taxon>
        <taxon>Dikarya</taxon>
        <taxon>Ascomycota</taxon>
        <taxon>Pezizomycotina</taxon>
        <taxon>Dothideomycetes</taxon>
        <taxon>Dothideomycetidae</taxon>
        <taxon>Mycosphaerellales</taxon>
        <taxon>Mycosphaerellaceae</taxon>
        <taxon>Ramularia</taxon>
    </lineage>
</organism>